<evidence type="ECO:0000256" key="1">
    <source>
        <dbReference type="SAM" id="MobiDB-lite"/>
    </source>
</evidence>
<name>A0A5C6MXJ1_9TELE</name>
<gene>
    <name evidence="3" type="ORF">D4764_06G0011930</name>
</gene>
<keyword evidence="4" id="KW-1185">Reference proteome</keyword>
<accession>A0A5C6MXJ1</accession>
<sequence length="206" mass="22900">MFTKTISRTIMEVKERRPYSSLSKSRRHKEGPYTGLSGDCKDSQGLCVPTQKSYSSSETLKAFDQHQDQTRLLCGTNRGRVDMVHHEQGTSKNPGQHFSLRHLGIYEPPPQHGLTFCSDLGVSHRGFSVGTARDLDADSQAATSPERSRRLWCHGDLGKSSERSSCLSSRSNSVLTLTDTEHENKSDSENGRRTSHLSFLNFKGAA</sequence>
<dbReference type="PROSITE" id="PS51361">
    <property type="entry name" value="TENEURIN_N"/>
    <property type="match status" value="1"/>
</dbReference>
<dbReference type="GO" id="GO:0016020">
    <property type="term" value="C:membrane"/>
    <property type="evidence" value="ECO:0007669"/>
    <property type="project" value="InterPro"/>
</dbReference>
<dbReference type="Pfam" id="PF06484">
    <property type="entry name" value="Ten_N"/>
    <property type="match status" value="1"/>
</dbReference>
<protein>
    <submittedName>
        <fullName evidence="3">Teneurin-3</fullName>
    </submittedName>
</protein>
<dbReference type="AlphaFoldDB" id="A0A5C6MXJ1"/>
<feature type="compositionally biased region" description="Basic and acidic residues" evidence="1">
    <location>
        <begin position="179"/>
        <end position="192"/>
    </location>
</feature>
<feature type="region of interest" description="Disordered" evidence="1">
    <location>
        <begin position="15"/>
        <end position="37"/>
    </location>
</feature>
<feature type="domain" description="Teneurin N-terminal" evidence="2">
    <location>
        <begin position="11"/>
        <end position="206"/>
    </location>
</feature>
<evidence type="ECO:0000313" key="3">
    <source>
        <dbReference type="EMBL" id="TWW59663.1"/>
    </source>
</evidence>
<dbReference type="GO" id="GO:0007165">
    <property type="term" value="P:signal transduction"/>
    <property type="evidence" value="ECO:0007669"/>
    <property type="project" value="InterPro"/>
</dbReference>
<proteinExistence type="predicted"/>
<dbReference type="InterPro" id="IPR009471">
    <property type="entry name" value="Ten_N"/>
</dbReference>
<evidence type="ECO:0000313" key="4">
    <source>
        <dbReference type="Proteomes" id="UP000324091"/>
    </source>
</evidence>
<dbReference type="EMBL" id="RHFK02000019">
    <property type="protein sequence ID" value="TWW59663.1"/>
    <property type="molecule type" value="Genomic_DNA"/>
</dbReference>
<evidence type="ECO:0000259" key="2">
    <source>
        <dbReference type="PROSITE" id="PS51361"/>
    </source>
</evidence>
<feature type="compositionally biased region" description="Low complexity" evidence="1">
    <location>
        <begin position="163"/>
        <end position="173"/>
    </location>
</feature>
<comment type="caution">
    <text evidence="3">The sequence shown here is derived from an EMBL/GenBank/DDBJ whole genome shotgun (WGS) entry which is preliminary data.</text>
</comment>
<organism evidence="3 4">
    <name type="scientific">Takifugu flavidus</name>
    <name type="common">sansaifugu</name>
    <dbReference type="NCBI Taxonomy" id="433684"/>
    <lineage>
        <taxon>Eukaryota</taxon>
        <taxon>Metazoa</taxon>
        <taxon>Chordata</taxon>
        <taxon>Craniata</taxon>
        <taxon>Vertebrata</taxon>
        <taxon>Euteleostomi</taxon>
        <taxon>Actinopterygii</taxon>
        <taxon>Neopterygii</taxon>
        <taxon>Teleostei</taxon>
        <taxon>Neoteleostei</taxon>
        <taxon>Acanthomorphata</taxon>
        <taxon>Eupercaria</taxon>
        <taxon>Tetraodontiformes</taxon>
        <taxon>Tetradontoidea</taxon>
        <taxon>Tetraodontidae</taxon>
        <taxon>Takifugu</taxon>
    </lineage>
</organism>
<reference evidence="3 4" key="1">
    <citation type="submission" date="2019-04" db="EMBL/GenBank/DDBJ databases">
        <title>Chromosome genome assembly for Takifugu flavidus.</title>
        <authorList>
            <person name="Xiao S."/>
        </authorList>
    </citation>
    <scope>NUCLEOTIDE SEQUENCE [LARGE SCALE GENOMIC DNA]</scope>
    <source>
        <strain evidence="3">HTHZ2018</strain>
        <tissue evidence="3">Muscle</tissue>
    </source>
</reference>
<dbReference type="Proteomes" id="UP000324091">
    <property type="component" value="Chromosome 6"/>
</dbReference>
<feature type="region of interest" description="Disordered" evidence="1">
    <location>
        <begin position="157"/>
        <end position="195"/>
    </location>
</feature>